<organism evidence="2 3">
    <name type="scientific">Cyphomyrmex costatus</name>
    <dbReference type="NCBI Taxonomy" id="456900"/>
    <lineage>
        <taxon>Eukaryota</taxon>
        <taxon>Metazoa</taxon>
        <taxon>Ecdysozoa</taxon>
        <taxon>Arthropoda</taxon>
        <taxon>Hexapoda</taxon>
        <taxon>Insecta</taxon>
        <taxon>Pterygota</taxon>
        <taxon>Neoptera</taxon>
        <taxon>Endopterygota</taxon>
        <taxon>Hymenoptera</taxon>
        <taxon>Apocrita</taxon>
        <taxon>Aculeata</taxon>
        <taxon>Formicoidea</taxon>
        <taxon>Formicidae</taxon>
        <taxon>Myrmicinae</taxon>
        <taxon>Cyphomyrmex</taxon>
    </lineage>
</organism>
<reference evidence="2 3" key="1">
    <citation type="submission" date="2016-03" db="EMBL/GenBank/DDBJ databases">
        <title>Cyphomyrmex costatus WGS genome.</title>
        <authorList>
            <person name="Nygaard S."/>
            <person name="Hu H."/>
            <person name="Boomsma J."/>
            <person name="Zhang G."/>
        </authorList>
    </citation>
    <scope>NUCLEOTIDE SEQUENCE [LARGE SCALE GENOMIC DNA]</scope>
    <source>
        <strain evidence="2">MS0001</strain>
        <tissue evidence="2">Whole body</tissue>
    </source>
</reference>
<keyword evidence="1" id="KW-0472">Membrane</keyword>
<gene>
    <name evidence="2" type="ORF">ALC62_07126</name>
</gene>
<accession>A0A151IIF6</accession>
<protein>
    <submittedName>
        <fullName evidence="2">Uncharacterized protein</fullName>
    </submittedName>
</protein>
<keyword evidence="1" id="KW-1133">Transmembrane helix</keyword>
<keyword evidence="1" id="KW-0812">Transmembrane</keyword>
<name>A0A151IIF6_9HYME</name>
<evidence type="ECO:0000256" key="1">
    <source>
        <dbReference type="SAM" id="Phobius"/>
    </source>
</evidence>
<proteinExistence type="predicted"/>
<feature type="transmembrane region" description="Helical" evidence="1">
    <location>
        <begin position="12"/>
        <end position="35"/>
    </location>
</feature>
<keyword evidence="3" id="KW-1185">Reference proteome</keyword>
<evidence type="ECO:0000313" key="3">
    <source>
        <dbReference type="Proteomes" id="UP000078542"/>
    </source>
</evidence>
<evidence type="ECO:0000313" key="2">
    <source>
        <dbReference type="EMBL" id="KYN02057.1"/>
    </source>
</evidence>
<dbReference type="EMBL" id="KQ977542">
    <property type="protein sequence ID" value="KYN02057.1"/>
    <property type="molecule type" value="Genomic_DNA"/>
</dbReference>
<sequence length="300" mass="34043">MIKNAYEINRRFCFAIRLLGIGLSGIQVFCSVMELEKMSKSTFYSILKHIHIAVKAVTKRRKMKRDSSVKSVPAKVKTLSLTNKLMIKLSIYYGLAILRNSDSVEEMNKAVWATFFHLSSTDKNPQHSYCPQRLTSWCEYQKFKAQNQQVTFTYPPAFDDTATILKPIYEELSSNDLLERCLGKNNQNNNKSFNHCVWNLAPKHIFVGKMTLEIATLTAACVFNEGFMPVLKIMETIGVTIGPKGMAYAQIYKDCRIQNAEKSTSDAAKLARSSRRSEKVAENEVFEETEGLLYSPSIAD</sequence>
<dbReference type="AlphaFoldDB" id="A0A151IIF6"/>
<dbReference type="Proteomes" id="UP000078542">
    <property type="component" value="Unassembled WGS sequence"/>
</dbReference>